<evidence type="ECO:0000259" key="1">
    <source>
        <dbReference type="Pfam" id="PF07250"/>
    </source>
</evidence>
<organism evidence="2 3">
    <name type="scientific">Rhododendron williamsianum</name>
    <dbReference type="NCBI Taxonomy" id="262921"/>
    <lineage>
        <taxon>Eukaryota</taxon>
        <taxon>Viridiplantae</taxon>
        <taxon>Streptophyta</taxon>
        <taxon>Embryophyta</taxon>
        <taxon>Tracheophyta</taxon>
        <taxon>Spermatophyta</taxon>
        <taxon>Magnoliopsida</taxon>
        <taxon>eudicotyledons</taxon>
        <taxon>Gunneridae</taxon>
        <taxon>Pentapetalae</taxon>
        <taxon>asterids</taxon>
        <taxon>Ericales</taxon>
        <taxon>Ericaceae</taxon>
        <taxon>Ericoideae</taxon>
        <taxon>Rhodoreae</taxon>
        <taxon>Rhododendron</taxon>
    </lineage>
</organism>
<feature type="domain" description="Glyoxal oxidase N-terminal" evidence="1">
    <location>
        <begin position="1"/>
        <end position="59"/>
    </location>
</feature>
<dbReference type="InterPro" id="IPR037293">
    <property type="entry name" value="Gal_Oxidase_central_sf"/>
</dbReference>
<dbReference type="PANTHER" id="PTHR32208">
    <property type="entry name" value="SECRETED PROTEIN-RELATED"/>
    <property type="match status" value="1"/>
</dbReference>
<dbReference type="PANTHER" id="PTHR32208:SF21">
    <property type="entry name" value="LOW QUALITY PROTEIN: ALDEHYDE OXIDASE GLOX-LIKE"/>
    <property type="match status" value="1"/>
</dbReference>
<feature type="non-terminal residue" evidence="2">
    <location>
        <position position="1"/>
    </location>
</feature>
<proteinExistence type="predicted"/>
<dbReference type="EMBL" id="QEFC01003486">
    <property type="protein sequence ID" value="KAE9447743.1"/>
    <property type="molecule type" value="Genomic_DNA"/>
</dbReference>
<dbReference type="OrthoDB" id="2019572at2759"/>
<dbReference type="AlphaFoldDB" id="A0A6A4KIW7"/>
<name>A0A6A4KIW7_9ERIC</name>
<protein>
    <recommendedName>
        <fullName evidence="1">Glyoxal oxidase N-terminal domain-containing protein</fullName>
    </recommendedName>
</protein>
<dbReference type="InterPro" id="IPR009880">
    <property type="entry name" value="Glyoxal_oxidase_N"/>
</dbReference>
<gene>
    <name evidence="2" type="ORF">C3L33_20355</name>
</gene>
<keyword evidence="3" id="KW-1185">Reference proteome</keyword>
<dbReference type="Gene3D" id="2.130.10.80">
    <property type="entry name" value="Galactose oxidase/kelch, beta-propeller"/>
    <property type="match status" value="1"/>
</dbReference>
<dbReference type="Pfam" id="PF07250">
    <property type="entry name" value="Glyoxal_oxid_N"/>
    <property type="match status" value="1"/>
</dbReference>
<accession>A0A6A4KIW7</accession>
<reference evidence="2 3" key="1">
    <citation type="journal article" date="2019" name="Genome Biol. Evol.">
        <title>The Rhododendron genome and chromosomal organization provide insight into shared whole-genome duplications across the heath family (Ericaceae).</title>
        <authorList>
            <person name="Soza V.L."/>
            <person name="Lindsley D."/>
            <person name="Waalkes A."/>
            <person name="Ramage E."/>
            <person name="Patwardhan R.P."/>
            <person name="Burton J.N."/>
            <person name="Adey A."/>
            <person name="Kumar A."/>
            <person name="Qiu R."/>
            <person name="Shendure J."/>
            <person name="Hall B."/>
        </authorList>
    </citation>
    <scope>NUCLEOTIDE SEQUENCE [LARGE SCALE GENOMIC DNA]</scope>
    <source>
        <strain evidence="2">RSF 1966-606</strain>
    </source>
</reference>
<comment type="caution">
    <text evidence="2">The sequence shown here is derived from an EMBL/GenBank/DDBJ whole genome shotgun (WGS) entry which is preliminary data.</text>
</comment>
<evidence type="ECO:0000313" key="3">
    <source>
        <dbReference type="Proteomes" id="UP000428333"/>
    </source>
</evidence>
<dbReference type="Proteomes" id="UP000428333">
    <property type="component" value="Linkage Group LG12"/>
</dbReference>
<evidence type="ECO:0000313" key="2">
    <source>
        <dbReference type="EMBL" id="KAE9447743.1"/>
    </source>
</evidence>
<sequence length="219" mass="24322">MPFVQIMGDMVMLPIGDVLIINGAQANTQGYRLTTNPCLNPVLYQPNQPEGSRFMMQSPGIPDGAENREAFSLEYLVADTMNLRLVVEAPETVHYVKDFEVFVTVPLLVVGIVEMIVDNTRLGVRRHPMGWWHHRGIPDGAENREAFSLEYLVADTMNLRLVVEAPETVHYVKDFEVFVTVPLLVVGIVESAMPDDSGQYKIGCTAPPNGMVAPPGYYT</sequence>